<dbReference type="EMBL" id="JAGSGD010000001">
    <property type="protein sequence ID" value="MBR7618654.1"/>
    <property type="molecule type" value="Genomic_DNA"/>
</dbReference>
<evidence type="ECO:0000313" key="3">
    <source>
        <dbReference type="EMBL" id="MBR7618654.1"/>
    </source>
</evidence>
<dbReference type="Gene3D" id="3.30.70.1060">
    <property type="entry name" value="Dimeric alpha+beta barrel"/>
    <property type="match status" value="1"/>
</dbReference>
<dbReference type="PANTHER" id="PTHR35174:SF4">
    <property type="entry name" value="BLL7163 PROTEIN"/>
    <property type="match status" value="1"/>
</dbReference>
<evidence type="ECO:0000256" key="1">
    <source>
        <dbReference type="ARBA" id="ARBA00007689"/>
    </source>
</evidence>
<name>A0A941CZU8_9CAUL</name>
<evidence type="ECO:0000259" key="2">
    <source>
        <dbReference type="Pfam" id="PF03795"/>
    </source>
</evidence>
<dbReference type="RefSeq" id="WP_215338528.1">
    <property type="nucleotide sequence ID" value="NZ_JAGSGD010000001.1"/>
</dbReference>
<gene>
    <name evidence="3" type="ORF">JKL49_04570</name>
</gene>
<keyword evidence="4" id="KW-1185">Reference proteome</keyword>
<dbReference type="PANTHER" id="PTHR35174">
    <property type="entry name" value="BLL7171 PROTEIN-RELATED"/>
    <property type="match status" value="1"/>
</dbReference>
<dbReference type="InterPro" id="IPR011008">
    <property type="entry name" value="Dimeric_a/b-barrel"/>
</dbReference>
<evidence type="ECO:0000313" key="4">
    <source>
        <dbReference type="Proteomes" id="UP000622580"/>
    </source>
</evidence>
<dbReference type="SUPFAM" id="SSF54909">
    <property type="entry name" value="Dimeric alpha+beta barrel"/>
    <property type="match status" value="1"/>
</dbReference>
<accession>A0A941CZU8</accession>
<reference evidence="3" key="1">
    <citation type="submission" date="2021-04" db="EMBL/GenBank/DDBJ databases">
        <title>Draft genome assembly of strain Phenylobacterium sp. 20VBR1 using MiniION and Illumina platforms.</title>
        <authorList>
            <person name="Thomas F.A."/>
            <person name="Krishnan K.P."/>
            <person name="Sinha R.K."/>
        </authorList>
    </citation>
    <scope>NUCLEOTIDE SEQUENCE</scope>
    <source>
        <strain evidence="3">20VBR1</strain>
    </source>
</reference>
<proteinExistence type="inferred from homology"/>
<organism evidence="3 4">
    <name type="scientific">Phenylobacterium glaciei</name>
    <dbReference type="NCBI Taxonomy" id="2803784"/>
    <lineage>
        <taxon>Bacteria</taxon>
        <taxon>Pseudomonadati</taxon>
        <taxon>Pseudomonadota</taxon>
        <taxon>Alphaproteobacteria</taxon>
        <taxon>Caulobacterales</taxon>
        <taxon>Caulobacteraceae</taxon>
        <taxon>Phenylobacterium</taxon>
    </lineage>
</organism>
<dbReference type="InterPro" id="IPR005545">
    <property type="entry name" value="YCII"/>
</dbReference>
<feature type="domain" description="YCII-related" evidence="2">
    <location>
        <begin position="1"/>
        <end position="112"/>
    </location>
</feature>
<dbReference type="AlphaFoldDB" id="A0A941CZU8"/>
<dbReference type="Proteomes" id="UP000622580">
    <property type="component" value="Unassembled WGS sequence"/>
</dbReference>
<comment type="caution">
    <text evidence="3">The sequence shown here is derived from an EMBL/GenBank/DDBJ whole genome shotgun (WGS) entry which is preliminary data.</text>
</comment>
<dbReference type="Pfam" id="PF03795">
    <property type="entry name" value="YCII"/>
    <property type="match status" value="1"/>
</dbReference>
<sequence length="146" mass="16002">MRYLLIVKATPESERGEMPADVERLMADMGRFNEEMIAAGALVDAAGLAPSAAGHRVRFEGLGKPVVTSGPFANTTELASGYWILECKTADEALGWARRVPFASGEVELRPLQDPEAFEGLVSEDEIQKEHDHRAEQLRKAPKPEV</sequence>
<protein>
    <submittedName>
        <fullName evidence="3">YciI family protein</fullName>
    </submittedName>
</protein>
<comment type="similarity">
    <text evidence="1">Belongs to the YciI family.</text>
</comment>